<accession>A0A081L6L1</accession>
<dbReference type="GO" id="GO:0009086">
    <property type="term" value="P:methionine biosynthetic process"/>
    <property type="evidence" value="ECO:0007669"/>
    <property type="project" value="UniProtKB-KW"/>
</dbReference>
<gene>
    <name evidence="10" type="ORF">BA70_14555</name>
</gene>
<comment type="cofactor">
    <cofactor evidence="1 9">
        <name>pyridoxal 5'-phosphate</name>
        <dbReference type="ChEBI" id="CHEBI:597326"/>
    </cofactor>
</comment>
<dbReference type="eggNOG" id="COG0626">
    <property type="taxonomic scope" value="Bacteria"/>
</dbReference>
<evidence type="ECO:0000256" key="7">
    <source>
        <dbReference type="ARBA" id="ARBA00023239"/>
    </source>
</evidence>
<evidence type="ECO:0000256" key="3">
    <source>
        <dbReference type="ARBA" id="ARBA00012224"/>
    </source>
</evidence>
<dbReference type="FunFam" id="3.40.640.10:FF:000009">
    <property type="entry name" value="Cystathionine gamma-synthase homolog"/>
    <property type="match status" value="1"/>
</dbReference>
<evidence type="ECO:0000256" key="5">
    <source>
        <dbReference type="ARBA" id="ARBA00022898"/>
    </source>
</evidence>
<dbReference type="AlphaFoldDB" id="A0A081L6L1"/>
<evidence type="ECO:0000256" key="8">
    <source>
        <dbReference type="PIRSR" id="PIRSR001434-2"/>
    </source>
</evidence>
<sequence>MTTHDWTLETQLVHNAFKTDRSTGAVSVPIQHASTFHQSSFDEFGQYDYSRSGTPTRQALEDTIAALEGGTRGLAFASGMAAISTAFLLLSKGDHVLVTRDVYGGTFRMITQVLSRFGIEHTFVDMTDLNEVKQGIQSNTKVIYMETPSNPTLGITDIEGVVQLAKEHDCLTFLDNTFLTPALQRPLDLGVDIVLHSATKFLSGHSDVLSGLAVVKDEKLGDDLYSLQNSFGAVLGVQDCWLVLRGLKTLQVRLEKASQTAFELASFLKEHPAVKKVYYPGLDDHPGADIQRKQASGAGAVLSFELENQAAVKELVDAVTLPVFAVSLGAVESILSYPAKMSHAAMPKEEREKRGITDGLLRLSVGVENGEDLKRDFKQALDQLKPVLVNQS</sequence>
<dbReference type="GO" id="GO:0019346">
    <property type="term" value="P:transsulfuration"/>
    <property type="evidence" value="ECO:0007669"/>
    <property type="project" value="InterPro"/>
</dbReference>
<feature type="modified residue" description="N6-(pyridoxal phosphate)lysine" evidence="8">
    <location>
        <position position="200"/>
    </location>
</feature>
<keyword evidence="5 8" id="KW-0663">Pyridoxal phosphate</keyword>
<dbReference type="NCBIfam" id="NF005976">
    <property type="entry name" value="PRK08064.1"/>
    <property type="match status" value="1"/>
</dbReference>
<dbReference type="Pfam" id="PF01053">
    <property type="entry name" value="Cys_Met_Meta_PP"/>
    <property type="match status" value="1"/>
</dbReference>
<dbReference type="InterPro" id="IPR015424">
    <property type="entry name" value="PyrdxlP-dep_Trfase"/>
</dbReference>
<dbReference type="CDD" id="cd00614">
    <property type="entry name" value="CGS_like"/>
    <property type="match status" value="1"/>
</dbReference>
<dbReference type="PANTHER" id="PTHR11808">
    <property type="entry name" value="TRANS-SULFURATION ENZYME FAMILY MEMBER"/>
    <property type="match status" value="1"/>
</dbReference>
<name>A0A081L6L1_9BACI</name>
<dbReference type="GO" id="GO:0005737">
    <property type="term" value="C:cytoplasm"/>
    <property type="evidence" value="ECO:0007669"/>
    <property type="project" value="TreeGrafter"/>
</dbReference>
<evidence type="ECO:0000256" key="1">
    <source>
        <dbReference type="ARBA" id="ARBA00001933"/>
    </source>
</evidence>
<proteinExistence type="inferred from homology"/>
<dbReference type="RefSeq" id="WP_034325094.1">
    <property type="nucleotide sequence ID" value="NZ_JBCMYH010000021.1"/>
</dbReference>
<dbReference type="Proteomes" id="UP000028091">
    <property type="component" value="Unassembled WGS sequence"/>
</dbReference>
<dbReference type="SUPFAM" id="SSF53383">
    <property type="entry name" value="PLP-dependent transferases"/>
    <property type="match status" value="1"/>
</dbReference>
<dbReference type="Gene3D" id="3.90.1150.10">
    <property type="entry name" value="Aspartate Aminotransferase, domain 1"/>
    <property type="match status" value="1"/>
</dbReference>
<keyword evidence="6" id="KW-0486">Methionine biosynthesis</keyword>
<evidence type="ECO:0000256" key="2">
    <source>
        <dbReference type="ARBA" id="ARBA00009077"/>
    </source>
</evidence>
<dbReference type="PROSITE" id="PS00868">
    <property type="entry name" value="CYS_MET_METAB_PP"/>
    <property type="match status" value="1"/>
</dbReference>
<dbReference type="InterPro" id="IPR015422">
    <property type="entry name" value="PyrdxlP-dep_Trfase_small"/>
</dbReference>
<dbReference type="InterPro" id="IPR015421">
    <property type="entry name" value="PyrdxlP-dep_Trfase_major"/>
</dbReference>
<comment type="similarity">
    <text evidence="2 9">Belongs to the trans-sulfuration enzymes family.</text>
</comment>
<dbReference type="PIRSF" id="PIRSF001434">
    <property type="entry name" value="CGS"/>
    <property type="match status" value="1"/>
</dbReference>
<dbReference type="GO" id="GO:0030170">
    <property type="term" value="F:pyridoxal phosphate binding"/>
    <property type="evidence" value="ECO:0007669"/>
    <property type="project" value="InterPro"/>
</dbReference>
<dbReference type="InterPro" id="IPR054542">
    <property type="entry name" value="Cys_met_metab_PP"/>
</dbReference>
<keyword evidence="4" id="KW-0028">Amino-acid biosynthesis</keyword>
<evidence type="ECO:0000313" key="10">
    <source>
        <dbReference type="EMBL" id="KEP24887.1"/>
    </source>
</evidence>
<evidence type="ECO:0000313" key="11">
    <source>
        <dbReference type="Proteomes" id="UP000028091"/>
    </source>
</evidence>
<dbReference type="InterPro" id="IPR000277">
    <property type="entry name" value="Cys/Met-Metab_PyrdxlP-dep_enz"/>
</dbReference>
<dbReference type="GO" id="GO:0016740">
    <property type="term" value="F:transferase activity"/>
    <property type="evidence" value="ECO:0007669"/>
    <property type="project" value="UniProtKB-KW"/>
</dbReference>
<evidence type="ECO:0000256" key="9">
    <source>
        <dbReference type="RuleBase" id="RU362118"/>
    </source>
</evidence>
<organism evidence="10 11">
    <name type="scientific">Bacillus zhangzhouensis</name>
    <dbReference type="NCBI Taxonomy" id="1178540"/>
    <lineage>
        <taxon>Bacteria</taxon>
        <taxon>Bacillati</taxon>
        <taxon>Bacillota</taxon>
        <taxon>Bacilli</taxon>
        <taxon>Bacillales</taxon>
        <taxon>Bacillaceae</taxon>
        <taxon>Bacillus</taxon>
    </lineage>
</organism>
<evidence type="ECO:0000256" key="4">
    <source>
        <dbReference type="ARBA" id="ARBA00022605"/>
    </source>
</evidence>
<dbReference type="Gene3D" id="3.40.640.10">
    <property type="entry name" value="Type I PLP-dependent aspartate aminotransferase-like (Major domain)"/>
    <property type="match status" value="1"/>
</dbReference>
<dbReference type="FunFam" id="3.90.1150.10:FF:000033">
    <property type="entry name" value="Cystathionine gamma-synthase"/>
    <property type="match status" value="1"/>
</dbReference>
<keyword evidence="11" id="KW-1185">Reference proteome</keyword>
<dbReference type="OrthoDB" id="9803887at2"/>
<reference evidence="10 11" key="1">
    <citation type="submission" date="2012-09" db="EMBL/GenBank/DDBJ databases">
        <title>Genome Sequence of Bacillus sp. DW5-4.</title>
        <authorList>
            <person name="Lai Q."/>
            <person name="Liu Y."/>
            <person name="Shao Z."/>
        </authorList>
    </citation>
    <scope>NUCLEOTIDE SEQUENCE [LARGE SCALE GENOMIC DNA]</scope>
    <source>
        <strain evidence="10 11">DW5-4</strain>
    </source>
</reference>
<keyword evidence="7" id="KW-0456">Lyase</keyword>
<evidence type="ECO:0000256" key="6">
    <source>
        <dbReference type="ARBA" id="ARBA00023167"/>
    </source>
</evidence>
<dbReference type="EC" id="4.4.1.13" evidence="3"/>
<dbReference type="PANTHER" id="PTHR11808:SF50">
    <property type="entry name" value="CYSTATHIONINE BETA-LYASE"/>
    <property type="match status" value="1"/>
</dbReference>
<comment type="caution">
    <text evidence="10">The sequence shown here is derived from an EMBL/GenBank/DDBJ whole genome shotgun (WGS) entry which is preliminary data.</text>
</comment>
<dbReference type="GO" id="GO:0047804">
    <property type="term" value="F:cysteine-S-conjugate beta-lyase activity"/>
    <property type="evidence" value="ECO:0007669"/>
    <property type="project" value="UniProtKB-EC"/>
</dbReference>
<keyword evidence="10" id="KW-0808">Transferase</keyword>
<dbReference type="EMBL" id="JOTP01000041">
    <property type="protein sequence ID" value="KEP24887.1"/>
    <property type="molecule type" value="Genomic_DNA"/>
</dbReference>
<protein>
    <recommendedName>
        <fullName evidence="3">cysteine-S-conjugate beta-lyase</fullName>
        <ecNumber evidence="3">4.4.1.13</ecNumber>
    </recommendedName>
</protein>